<gene>
    <name evidence="2" type="ORF">CB0940_11952</name>
    <name evidence="3" type="ORF">RHO25_008965</name>
</gene>
<dbReference type="OrthoDB" id="10485328at2759"/>
<dbReference type="EMBL" id="CP134188">
    <property type="protein sequence ID" value="WPB04319.1"/>
    <property type="molecule type" value="Genomic_DNA"/>
</dbReference>
<name>A0A2G5IE07_CERBT</name>
<evidence type="ECO:0000313" key="3">
    <source>
        <dbReference type="EMBL" id="WPB04319.1"/>
    </source>
</evidence>
<feature type="compositionally biased region" description="Basic and acidic residues" evidence="1">
    <location>
        <begin position="100"/>
        <end position="113"/>
    </location>
</feature>
<sequence>MADRLEEQKNAVGECIKAEIARSKTVKTVLQSSQEFWIIIRDAMREPPYNIYLSEYQCRGLYKTCRKAKMPLPDVRRYISKAVKRNERVRAAILREKAELAESEGKGMEKEAVSAENEEDAEAEDAGGDSDMEDLEMENDGEDEGEDLRAVQMTLAVRTK</sequence>
<evidence type="ECO:0000313" key="5">
    <source>
        <dbReference type="Proteomes" id="UP001302367"/>
    </source>
</evidence>
<reference evidence="2 4" key="1">
    <citation type="submission" date="2015-10" db="EMBL/GenBank/DDBJ databases">
        <title>The cercosporin biosynthetic gene cluster was horizontally transferred to several fungal lineages and shown to be expanded in Cercospora beticola based on microsynteny with recipient genomes.</title>
        <authorList>
            <person name="De Jonge R."/>
            <person name="Ebert M.K."/>
            <person name="Suttle J.C."/>
            <person name="Jurick Ii W.M."/>
            <person name="Secor G.A."/>
            <person name="Thomma B.P."/>
            <person name="Van De Peer Y."/>
            <person name="Bolton M.D."/>
        </authorList>
    </citation>
    <scope>NUCLEOTIDE SEQUENCE [LARGE SCALE GENOMIC DNA]</scope>
    <source>
        <strain evidence="2 4">09-40</strain>
    </source>
</reference>
<keyword evidence="5" id="KW-1185">Reference proteome</keyword>
<dbReference type="EMBL" id="LKMD01000099">
    <property type="protein sequence ID" value="PIB03087.1"/>
    <property type="molecule type" value="Genomic_DNA"/>
</dbReference>
<evidence type="ECO:0000313" key="2">
    <source>
        <dbReference type="EMBL" id="PIB03087.1"/>
    </source>
</evidence>
<accession>A0A2G5IE07</accession>
<feature type="compositionally biased region" description="Acidic residues" evidence="1">
    <location>
        <begin position="116"/>
        <end position="146"/>
    </location>
</feature>
<evidence type="ECO:0000313" key="4">
    <source>
        <dbReference type="Proteomes" id="UP000230605"/>
    </source>
</evidence>
<reference evidence="3 5" key="2">
    <citation type="submission" date="2023-09" db="EMBL/GenBank/DDBJ databases">
        <title>Complete-Gapless Cercospora beticola genome.</title>
        <authorList>
            <person name="Wyatt N.A."/>
            <person name="Spanner R.E."/>
            <person name="Bolton M.D."/>
        </authorList>
    </citation>
    <scope>NUCLEOTIDE SEQUENCE [LARGE SCALE GENOMIC DNA]</scope>
    <source>
        <strain evidence="3">Cb09-40</strain>
    </source>
</reference>
<dbReference type="Proteomes" id="UP000230605">
    <property type="component" value="Chromosome 10"/>
</dbReference>
<dbReference type="AlphaFoldDB" id="A0A2G5IE07"/>
<dbReference type="Proteomes" id="UP001302367">
    <property type="component" value="Chromosome 5"/>
</dbReference>
<proteinExistence type="predicted"/>
<evidence type="ECO:0000256" key="1">
    <source>
        <dbReference type="SAM" id="MobiDB-lite"/>
    </source>
</evidence>
<feature type="region of interest" description="Disordered" evidence="1">
    <location>
        <begin position="100"/>
        <end position="149"/>
    </location>
</feature>
<organism evidence="2 4">
    <name type="scientific">Cercospora beticola</name>
    <name type="common">Sugarbeet leaf spot fungus</name>
    <dbReference type="NCBI Taxonomy" id="122368"/>
    <lineage>
        <taxon>Eukaryota</taxon>
        <taxon>Fungi</taxon>
        <taxon>Dikarya</taxon>
        <taxon>Ascomycota</taxon>
        <taxon>Pezizomycotina</taxon>
        <taxon>Dothideomycetes</taxon>
        <taxon>Dothideomycetidae</taxon>
        <taxon>Mycosphaerellales</taxon>
        <taxon>Mycosphaerellaceae</taxon>
        <taxon>Cercospora</taxon>
    </lineage>
</organism>
<protein>
    <submittedName>
        <fullName evidence="2">Uncharacterized protein</fullName>
    </submittedName>
</protein>